<accession>A0AAI9DSC6</accession>
<comment type="caution">
    <text evidence="1">The sequence shown here is derived from an EMBL/GenBank/DDBJ whole genome shotgun (WGS) entry which is preliminary data.</text>
</comment>
<protein>
    <submittedName>
        <fullName evidence="1">Uncharacterized protein</fullName>
    </submittedName>
</protein>
<reference evidence="1" key="1">
    <citation type="submission" date="2024-02" db="EMBL/GenBank/DDBJ databases">
        <authorList>
            <consortium name="Clinical and Environmental Microbiology Branch: Whole genome sequencing antimicrobial resistance pathogens in the healthcare setting"/>
        </authorList>
    </citation>
    <scope>NUCLEOTIDE SEQUENCE</scope>
    <source>
        <strain evidence="1">2021DK-00143</strain>
    </source>
</reference>
<name>A0AAI9DSC6_PLUGE</name>
<evidence type="ECO:0000313" key="1">
    <source>
        <dbReference type="EMBL" id="EML1474821.1"/>
    </source>
</evidence>
<organism evidence="1">
    <name type="scientific">Pluralibacter gergoviae</name>
    <name type="common">Enterobacter gergoviae</name>
    <dbReference type="NCBI Taxonomy" id="61647"/>
    <lineage>
        <taxon>Bacteria</taxon>
        <taxon>Pseudomonadati</taxon>
        <taxon>Pseudomonadota</taxon>
        <taxon>Gammaproteobacteria</taxon>
        <taxon>Enterobacterales</taxon>
        <taxon>Enterobacteriaceae</taxon>
        <taxon>Pluralibacter</taxon>
    </lineage>
</organism>
<proteinExistence type="predicted"/>
<dbReference type="EMBL" id="ABLOKC030000109">
    <property type="protein sequence ID" value="EML1474821.1"/>
    <property type="molecule type" value="Genomic_DNA"/>
</dbReference>
<gene>
    <name evidence="1" type="ORF">QEG54_005697</name>
</gene>
<dbReference type="RefSeq" id="WP_155410527.1">
    <property type="nucleotide sequence ID" value="NZ_DAMADZ010000005.1"/>
</dbReference>
<sequence length="115" mass="12845">MNNRGCPLGLPESGAWVVTFDVADAVNNFAHIELDHKAKKDLATAISGALYDHYNITKAGLYCWYAARKELLRIYDTALGFNADRCIKLKAIPLTTNFNQLGVRGRGYAIITQYY</sequence>
<dbReference type="AlphaFoldDB" id="A0AAI9DSC6"/>